<keyword evidence="6" id="KW-0805">Transcription regulation</keyword>
<keyword evidence="17" id="KW-1185">Reference proteome</keyword>
<dbReference type="EC" id="2.3.1.48" evidence="3"/>
<dbReference type="CDD" id="cd04301">
    <property type="entry name" value="NAT_SF"/>
    <property type="match status" value="1"/>
</dbReference>
<feature type="compositionally biased region" description="Polar residues" evidence="13">
    <location>
        <begin position="132"/>
        <end position="142"/>
    </location>
</feature>
<dbReference type="PROSITE" id="PS00633">
    <property type="entry name" value="BROMODOMAIN_1"/>
    <property type="match status" value="1"/>
</dbReference>
<dbReference type="InterPro" id="IPR000182">
    <property type="entry name" value="GNAT_dom"/>
</dbReference>
<keyword evidence="8" id="KW-0010">Activator</keyword>
<dbReference type="RefSeq" id="XP_051449026.1">
    <property type="nucleotide sequence ID" value="XM_051585666.1"/>
</dbReference>
<evidence type="ECO:0000256" key="12">
    <source>
        <dbReference type="PROSITE-ProRule" id="PRU00035"/>
    </source>
</evidence>
<evidence type="ECO:0000256" key="8">
    <source>
        <dbReference type="ARBA" id="ARBA00023159"/>
    </source>
</evidence>
<evidence type="ECO:0000256" key="6">
    <source>
        <dbReference type="ARBA" id="ARBA00023015"/>
    </source>
</evidence>
<reference evidence="16" key="1">
    <citation type="submission" date="2021-06" db="EMBL/GenBank/DDBJ databases">
        <authorList>
            <consortium name="DOE Joint Genome Institute"/>
            <person name="Mondo S.J."/>
            <person name="Amses K.R."/>
            <person name="Simmons D.R."/>
            <person name="Longcore J.E."/>
            <person name="Seto K."/>
            <person name="Alves G.H."/>
            <person name="Bonds A.E."/>
            <person name="Quandt C.A."/>
            <person name="Davis W.J."/>
            <person name="Chang Y."/>
            <person name="Letcher P.M."/>
            <person name="Powell M.J."/>
            <person name="Kuo A."/>
            <person name="Labutti K."/>
            <person name="Pangilinan J."/>
            <person name="Andreopoulos W."/>
            <person name="Tritt A."/>
            <person name="Riley R."/>
            <person name="Hundley H."/>
            <person name="Johnson J."/>
            <person name="Lipzen A."/>
            <person name="Barry K."/>
            <person name="Berbee M.L."/>
            <person name="Buchler N.E."/>
            <person name="Grigoriev I.V."/>
            <person name="Spatafora J.W."/>
            <person name="Stajich J.E."/>
            <person name="James T.Y."/>
        </authorList>
    </citation>
    <scope>NUCLEOTIDE SEQUENCE</scope>
    <source>
        <strain evidence="16">AG</strain>
    </source>
</reference>
<dbReference type="GO" id="GO:0010484">
    <property type="term" value="F:histone H3 acetyltransferase activity"/>
    <property type="evidence" value="ECO:0007669"/>
    <property type="project" value="TreeGrafter"/>
</dbReference>
<comment type="caution">
    <text evidence="16">The sequence shown here is derived from an EMBL/GenBank/DDBJ whole genome shotgun (WGS) entry which is preliminary data.</text>
</comment>
<dbReference type="SUPFAM" id="SSF55729">
    <property type="entry name" value="Acyl-CoA N-acyltransferases (Nat)"/>
    <property type="match status" value="1"/>
</dbReference>
<feature type="region of interest" description="Disordered" evidence="13">
    <location>
        <begin position="125"/>
        <end position="374"/>
    </location>
</feature>
<keyword evidence="4" id="KW-0808">Transferase</keyword>
<reference evidence="16" key="2">
    <citation type="journal article" date="2022" name="Proc. Natl. Acad. Sci. U.S.A.">
        <title>Diploid-dominant life cycles characterize the early evolution of Fungi.</title>
        <authorList>
            <person name="Amses K.R."/>
            <person name="Simmons D.R."/>
            <person name="Longcore J.E."/>
            <person name="Mondo S.J."/>
            <person name="Seto K."/>
            <person name="Jeronimo G.H."/>
            <person name="Bonds A.E."/>
            <person name="Quandt C.A."/>
            <person name="Davis W.J."/>
            <person name="Chang Y."/>
            <person name="Federici B.A."/>
            <person name="Kuo A."/>
            <person name="LaButti K."/>
            <person name="Pangilinan J."/>
            <person name="Andreopoulos W."/>
            <person name="Tritt A."/>
            <person name="Riley R."/>
            <person name="Hundley H."/>
            <person name="Johnson J."/>
            <person name="Lipzen A."/>
            <person name="Barry K."/>
            <person name="Lang B.F."/>
            <person name="Cuomo C.A."/>
            <person name="Buchler N.E."/>
            <person name="Grigoriev I.V."/>
            <person name="Spatafora J.W."/>
            <person name="Stajich J.E."/>
            <person name="James T.Y."/>
        </authorList>
    </citation>
    <scope>NUCLEOTIDE SEQUENCE</scope>
    <source>
        <strain evidence="16">AG</strain>
    </source>
</reference>
<keyword evidence="7 12" id="KW-0103">Bromodomain</keyword>
<keyword evidence="5" id="KW-0156">Chromatin regulator</keyword>
<dbReference type="PRINTS" id="PR00503">
    <property type="entry name" value="BROMODOMAIN"/>
</dbReference>
<name>A0AAD5EIN3_UMBRA</name>
<dbReference type="CDD" id="cd05509">
    <property type="entry name" value="Bromo_gcn5_like"/>
    <property type="match status" value="1"/>
</dbReference>
<organism evidence="16 17">
    <name type="scientific">Umbelopsis ramanniana AG</name>
    <dbReference type="NCBI Taxonomy" id="1314678"/>
    <lineage>
        <taxon>Eukaryota</taxon>
        <taxon>Fungi</taxon>
        <taxon>Fungi incertae sedis</taxon>
        <taxon>Mucoromycota</taxon>
        <taxon>Mucoromycotina</taxon>
        <taxon>Umbelopsidomycetes</taxon>
        <taxon>Umbelopsidales</taxon>
        <taxon>Umbelopsidaceae</taxon>
        <taxon>Umbelopsis</taxon>
    </lineage>
</organism>
<feature type="compositionally biased region" description="Polar residues" evidence="13">
    <location>
        <begin position="12"/>
        <end position="25"/>
    </location>
</feature>
<comment type="subcellular location">
    <subcellularLocation>
        <location evidence="1">Nucleus</location>
    </subcellularLocation>
</comment>
<dbReference type="EMBL" id="MU620894">
    <property type="protein sequence ID" value="KAI8584022.1"/>
    <property type="molecule type" value="Genomic_DNA"/>
</dbReference>
<feature type="compositionally biased region" description="Basic and acidic residues" evidence="13">
    <location>
        <begin position="364"/>
        <end position="374"/>
    </location>
</feature>
<evidence type="ECO:0000256" key="11">
    <source>
        <dbReference type="ARBA" id="ARBA00023315"/>
    </source>
</evidence>
<dbReference type="AlphaFoldDB" id="A0AAD5EIN3"/>
<dbReference type="FunFam" id="3.40.630.30:FF:000004">
    <property type="entry name" value="Histone acetyltransferase KAT2A"/>
    <property type="match status" value="1"/>
</dbReference>
<keyword evidence="10" id="KW-0539">Nucleus</keyword>
<dbReference type="PANTHER" id="PTHR45750">
    <property type="entry name" value="GH11602P"/>
    <property type="match status" value="1"/>
</dbReference>
<dbReference type="Pfam" id="PF00583">
    <property type="entry name" value="Acetyltransf_1"/>
    <property type="match status" value="1"/>
</dbReference>
<dbReference type="PROSITE" id="PS50014">
    <property type="entry name" value="BROMODOMAIN_2"/>
    <property type="match status" value="1"/>
</dbReference>
<feature type="region of interest" description="Disordered" evidence="13">
    <location>
        <begin position="1"/>
        <end position="25"/>
    </location>
</feature>
<comment type="similarity">
    <text evidence="2">Belongs to the acetyltransferase family. GCN5 subfamily.</text>
</comment>
<keyword evidence="11" id="KW-0012">Acyltransferase</keyword>
<dbReference type="GO" id="GO:0005634">
    <property type="term" value="C:nucleus"/>
    <property type="evidence" value="ECO:0007669"/>
    <property type="project" value="UniProtKB-SubCell"/>
</dbReference>
<dbReference type="InterPro" id="IPR016181">
    <property type="entry name" value="Acyl_CoA_acyltransferase"/>
</dbReference>
<feature type="compositionally biased region" description="Acidic residues" evidence="13">
    <location>
        <begin position="172"/>
        <end position="235"/>
    </location>
</feature>
<evidence type="ECO:0000256" key="3">
    <source>
        <dbReference type="ARBA" id="ARBA00013184"/>
    </source>
</evidence>
<dbReference type="SMART" id="SM00297">
    <property type="entry name" value="BROMO"/>
    <property type="match status" value="1"/>
</dbReference>
<feature type="domain" description="N-acetyltransferase" evidence="15">
    <location>
        <begin position="386"/>
        <end position="541"/>
    </location>
</feature>
<gene>
    <name evidence="16" type="ORF">K450DRAFT_221140</name>
</gene>
<dbReference type="GO" id="GO:0045944">
    <property type="term" value="P:positive regulation of transcription by RNA polymerase II"/>
    <property type="evidence" value="ECO:0007669"/>
    <property type="project" value="TreeGrafter"/>
</dbReference>
<keyword evidence="9" id="KW-0804">Transcription</keyword>
<evidence type="ECO:0000256" key="2">
    <source>
        <dbReference type="ARBA" id="ARBA00008607"/>
    </source>
</evidence>
<dbReference type="PANTHER" id="PTHR45750:SF3">
    <property type="entry name" value="HISTONE ACETYLTRANSFERASE"/>
    <property type="match status" value="1"/>
</dbReference>
<dbReference type="InterPro" id="IPR018359">
    <property type="entry name" value="Bromodomain_CS"/>
</dbReference>
<dbReference type="Proteomes" id="UP001206595">
    <property type="component" value="Unassembled WGS sequence"/>
</dbReference>
<feature type="compositionally biased region" description="Basic and acidic residues" evidence="13">
    <location>
        <begin position="267"/>
        <end position="288"/>
    </location>
</feature>
<feature type="compositionally biased region" description="Basic and acidic residues" evidence="13">
    <location>
        <begin position="236"/>
        <end position="255"/>
    </location>
</feature>
<evidence type="ECO:0000256" key="10">
    <source>
        <dbReference type="ARBA" id="ARBA00023242"/>
    </source>
</evidence>
<dbReference type="InterPro" id="IPR036427">
    <property type="entry name" value="Bromodomain-like_sf"/>
</dbReference>
<dbReference type="PROSITE" id="PS51186">
    <property type="entry name" value="GNAT"/>
    <property type="match status" value="1"/>
</dbReference>
<evidence type="ECO:0000256" key="5">
    <source>
        <dbReference type="ARBA" id="ARBA00022853"/>
    </source>
</evidence>
<protein>
    <recommendedName>
        <fullName evidence="3">histone acetyltransferase</fullName>
        <ecNumber evidence="3">2.3.1.48</ecNumber>
    </recommendedName>
</protein>
<evidence type="ECO:0000313" key="16">
    <source>
        <dbReference type="EMBL" id="KAI8584022.1"/>
    </source>
</evidence>
<evidence type="ECO:0000256" key="1">
    <source>
        <dbReference type="ARBA" id="ARBA00004123"/>
    </source>
</evidence>
<dbReference type="Gene3D" id="1.20.920.10">
    <property type="entry name" value="Bromodomain-like"/>
    <property type="match status" value="1"/>
</dbReference>
<dbReference type="GeneID" id="75911014"/>
<proteinExistence type="inferred from homology"/>
<evidence type="ECO:0000259" key="14">
    <source>
        <dbReference type="PROSITE" id="PS50014"/>
    </source>
</evidence>
<evidence type="ECO:0000256" key="13">
    <source>
        <dbReference type="SAM" id="MobiDB-lite"/>
    </source>
</evidence>
<evidence type="ECO:0000259" key="15">
    <source>
        <dbReference type="PROSITE" id="PS51186"/>
    </source>
</evidence>
<feature type="domain" description="Bromo" evidence="14">
    <location>
        <begin position="630"/>
        <end position="700"/>
    </location>
</feature>
<dbReference type="Pfam" id="PF00439">
    <property type="entry name" value="Bromodomain"/>
    <property type="match status" value="1"/>
</dbReference>
<dbReference type="InterPro" id="IPR037800">
    <property type="entry name" value="GCN5"/>
</dbReference>
<dbReference type="InterPro" id="IPR001487">
    <property type="entry name" value="Bromodomain"/>
</dbReference>
<evidence type="ECO:0000256" key="9">
    <source>
        <dbReference type="ARBA" id="ARBA00023163"/>
    </source>
</evidence>
<feature type="compositionally biased region" description="Basic and acidic residues" evidence="13">
    <location>
        <begin position="324"/>
        <end position="344"/>
    </location>
</feature>
<sequence length="721" mass="82541">MTASPETDAMLASTSYPPASKSPDQLTYQEQLLRIARHLPCDECNAGDCTGWRPEISSFTLDNMGGQCECGHAISSHVDGEQDMERRLRVATRIDELLEEKDKLDDFDYVDEDILSLRKQMVHNAERAPSVDSLSSASTPSSIEGGDDSPIADRADDIDERPSKRRRSSHEDAEEDASHDEDEDEEEEEEEEEEEDDDDEEDEEEEEDEETAGQEQADEEEDDDDDEEEDEEEQEVHEATHKDDEDAADSDEHMPQAETAEDESHWDDDTTEKVESTNDRHNDSRMDIDSPNTDNEPNHEKGLENGYDDDDHEVNGDATTVNHIKVENMENDRLLDNDEDHKVNGVDADENESVNEDNSSQSIEDSKAAADRKESISVIEERRGEIEFRVVKNDGAPESMILLTGLKNIFQKQLPKMPKEYIARLVYDRNHLSMALVRKPLKVIGGICYRPFDKQEFAEIVFCAISSTEQVKGYGAHLMNHLKDYISANTNMRHFLTYADNYATGYFRKQGFTTEITLDRHKWVGYIKDYEGGTIMQCTMVPRVKYLKVFEILSAQRKAVLEKTKQYSTSHIVHPGIKIPLHEDGTRSIDPLKVPGIPESGWTPEMDIIPSRPQRPPHFNQMRHLVTELSTHRDAWPFQQPVNGDEVTDYYEVIKEPMDLSALEANVENDVYSTMDMFIKDAQKIFDNCRTYNAETTSYAKCATRLERYFKERVKVWCNTE</sequence>
<evidence type="ECO:0000256" key="4">
    <source>
        <dbReference type="ARBA" id="ARBA00022679"/>
    </source>
</evidence>
<dbReference type="Gene3D" id="3.40.630.30">
    <property type="match status" value="1"/>
</dbReference>
<dbReference type="GO" id="GO:0000123">
    <property type="term" value="C:histone acetyltransferase complex"/>
    <property type="evidence" value="ECO:0007669"/>
    <property type="project" value="TreeGrafter"/>
</dbReference>
<dbReference type="SUPFAM" id="SSF47370">
    <property type="entry name" value="Bromodomain"/>
    <property type="match status" value="1"/>
</dbReference>
<accession>A0AAD5EIN3</accession>
<evidence type="ECO:0000313" key="17">
    <source>
        <dbReference type="Proteomes" id="UP001206595"/>
    </source>
</evidence>
<evidence type="ECO:0000256" key="7">
    <source>
        <dbReference type="ARBA" id="ARBA00023117"/>
    </source>
</evidence>